<sequence length="260" mass="29083">MEAPKPSFLFHLFAVNLLGLLLPLSFLLLLRLSSALYLPAPPPLFLSLILYLNSPLLFLLVTFVIVSALLHSLTGKSILHTNFPGHVSQPRLYAAWILLCTFQVCVGVGIEGSLSIGLTDAIVGRVEGGLWSRILFFLGLHESVVHWTRTVVKPVVDDTVFGESRKERWFETTATTLSFSGLWWWRLRDEAEALVVVAERKWLMAAEELGPVDILGWCLYYVNVAVGIAKVVKSVAQFLDKVLFSRKQSKSYEVVLEDNV</sequence>
<gene>
    <name evidence="3" type="primary">LOC111452502</name>
</gene>
<keyword evidence="1" id="KW-1133">Transmembrane helix</keyword>
<feature type="transmembrane region" description="Helical" evidence="1">
    <location>
        <begin position="92"/>
        <end position="110"/>
    </location>
</feature>
<dbReference type="GeneID" id="111452502"/>
<accession>A0A6J1GAY8</accession>
<dbReference type="AlphaFoldDB" id="A0A6J1GAY8"/>
<dbReference type="PANTHER" id="PTHR37172:SF3">
    <property type="entry name" value="TRANSMEMBRANE PROTEIN"/>
    <property type="match status" value="1"/>
</dbReference>
<reference evidence="3" key="1">
    <citation type="submission" date="2025-08" db="UniProtKB">
        <authorList>
            <consortium name="RefSeq"/>
        </authorList>
    </citation>
    <scope>IDENTIFICATION</scope>
    <source>
        <tissue evidence="3">Young leaves</tissue>
    </source>
</reference>
<organism evidence="2 3">
    <name type="scientific">Cucurbita moschata</name>
    <name type="common">Winter crookneck squash</name>
    <name type="synonym">Cucurbita pepo var. moschata</name>
    <dbReference type="NCBI Taxonomy" id="3662"/>
    <lineage>
        <taxon>Eukaryota</taxon>
        <taxon>Viridiplantae</taxon>
        <taxon>Streptophyta</taxon>
        <taxon>Embryophyta</taxon>
        <taxon>Tracheophyta</taxon>
        <taxon>Spermatophyta</taxon>
        <taxon>Magnoliopsida</taxon>
        <taxon>eudicotyledons</taxon>
        <taxon>Gunneridae</taxon>
        <taxon>Pentapetalae</taxon>
        <taxon>rosids</taxon>
        <taxon>fabids</taxon>
        <taxon>Cucurbitales</taxon>
        <taxon>Cucurbitaceae</taxon>
        <taxon>Cucurbiteae</taxon>
        <taxon>Cucurbita</taxon>
    </lineage>
</organism>
<dbReference type="PANTHER" id="PTHR37172">
    <property type="entry name" value="TRANSMEMBRANE PROTEIN"/>
    <property type="match status" value="1"/>
</dbReference>
<evidence type="ECO:0000313" key="3">
    <source>
        <dbReference type="RefSeq" id="XP_022949038.1"/>
    </source>
</evidence>
<dbReference type="Proteomes" id="UP000504609">
    <property type="component" value="Unplaced"/>
</dbReference>
<dbReference type="RefSeq" id="XP_022949038.1">
    <property type="nucleotide sequence ID" value="XM_023093270.1"/>
</dbReference>
<keyword evidence="1" id="KW-0472">Membrane</keyword>
<evidence type="ECO:0000256" key="1">
    <source>
        <dbReference type="SAM" id="Phobius"/>
    </source>
</evidence>
<proteinExistence type="predicted"/>
<protein>
    <submittedName>
        <fullName evidence="3">Uncharacterized protein LOC111452502</fullName>
    </submittedName>
</protein>
<keyword evidence="2" id="KW-1185">Reference proteome</keyword>
<keyword evidence="1" id="KW-0812">Transmembrane</keyword>
<evidence type="ECO:0000313" key="2">
    <source>
        <dbReference type="Proteomes" id="UP000504609"/>
    </source>
</evidence>
<feature type="transmembrane region" description="Helical" evidence="1">
    <location>
        <begin position="45"/>
        <end position="71"/>
    </location>
</feature>
<name>A0A6J1GAY8_CUCMO</name>
<dbReference type="KEGG" id="cmos:111452502"/>